<name>A0A6B2LX79_9BACT</name>
<dbReference type="Pfam" id="PF00817">
    <property type="entry name" value="IMS"/>
    <property type="match status" value="1"/>
</dbReference>
<protein>
    <recommendedName>
        <fullName evidence="15">DNA polymerase IV</fullName>
        <shortName evidence="15">Pol IV</shortName>
        <ecNumber evidence="15">2.7.7.7</ecNumber>
    </recommendedName>
</protein>
<dbReference type="Pfam" id="PF11799">
    <property type="entry name" value="IMS_C"/>
    <property type="match status" value="1"/>
</dbReference>
<dbReference type="GO" id="GO:0003887">
    <property type="term" value="F:DNA-directed DNA polymerase activity"/>
    <property type="evidence" value="ECO:0007669"/>
    <property type="project" value="UniProtKB-UniRule"/>
</dbReference>
<keyword evidence="3 15" id="KW-0515">Mutator protein</keyword>
<dbReference type="AlphaFoldDB" id="A0A6B2LX79"/>
<keyword evidence="19" id="KW-1185">Reference proteome</keyword>
<evidence type="ECO:0000256" key="14">
    <source>
        <dbReference type="ARBA" id="ARBA00049244"/>
    </source>
</evidence>
<dbReference type="GO" id="GO:0009432">
    <property type="term" value="P:SOS response"/>
    <property type="evidence" value="ECO:0007669"/>
    <property type="project" value="TreeGrafter"/>
</dbReference>
<evidence type="ECO:0000256" key="7">
    <source>
        <dbReference type="ARBA" id="ARBA00022705"/>
    </source>
</evidence>
<feature type="region of interest" description="Disordered" evidence="16">
    <location>
        <begin position="228"/>
        <end position="249"/>
    </location>
</feature>
<keyword evidence="10 15" id="KW-0460">Magnesium</keyword>
<dbReference type="InterPro" id="IPR036775">
    <property type="entry name" value="DNA_pol_Y-fam_lit_finger_sf"/>
</dbReference>
<keyword evidence="4 15" id="KW-0963">Cytoplasm</keyword>
<dbReference type="PANTHER" id="PTHR11076:SF33">
    <property type="entry name" value="DNA POLYMERASE KAPPA"/>
    <property type="match status" value="1"/>
</dbReference>
<dbReference type="EC" id="2.7.7.7" evidence="15"/>
<feature type="binding site" evidence="15">
    <location>
        <position position="12"/>
    </location>
    <ligand>
        <name>Mg(2+)</name>
        <dbReference type="ChEBI" id="CHEBI:18420"/>
    </ligand>
</feature>
<evidence type="ECO:0000313" key="19">
    <source>
        <dbReference type="Proteomes" id="UP000478417"/>
    </source>
</evidence>
<comment type="catalytic activity">
    <reaction evidence="14 15">
        <text>DNA(n) + a 2'-deoxyribonucleoside 5'-triphosphate = DNA(n+1) + diphosphate</text>
        <dbReference type="Rhea" id="RHEA:22508"/>
        <dbReference type="Rhea" id="RHEA-COMP:17339"/>
        <dbReference type="Rhea" id="RHEA-COMP:17340"/>
        <dbReference type="ChEBI" id="CHEBI:33019"/>
        <dbReference type="ChEBI" id="CHEBI:61560"/>
        <dbReference type="ChEBI" id="CHEBI:173112"/>
        <dbReference type="EC" id="2.7.7.7"/>
    </reaction>
</comment>
<dbReference type="Gene3D" id="1.10.150.20">
    <property type="entry name" value="5' to 3' exonuclease, C-terminal subdomain"/>
    <property type="match status" value="1"/>
</dbReference>
<proteinExistence type="inferred from homology"/>
<dbReference type="Proteomes" id="UP000478417">
    <property type="component" value="Unassembled WGS sequence"/>
</dbReference>
<evidence type="ECO:0000256" key="16">
    <source>
        <dbReference type="SAM" id="MobiDB-lite"/>
    </source>
</evidence>
<evidence type="ECO:0000256" key="9">
    <source>
        <dbReference type="ARBA" id="ARBA00022763"/>
    </source>
</evidence>
<dbReference type="GO" id="GO:0005829">
    <property type="term" value="C:cytosol"/>
    <property type="evidence" value="ECO:0007669"/>
    <property type="project" value="TreeGrafter"/>
</dbReference>
<dbReference type="EMBL" id="JAAGNX010000001">
    <property type="protein sequence ID" value="NDV61188.1"/>
    <property type="molecule type" value="Genomic_DNA"/>
</dbReference>
<dbReference type="SUPFAM" id="SSF100879">
    <property type="entry name" value="Lesion bypass DNA polymerase (Y-family), little finger domain"/>
    <property type="match status" value="1"/>
</dbReference>
<keyword evidence="7 15" id="KW-0235">DNA replication</keyword>
<evidence type="ECO:0000256" key="11">
    <source>
        <dbReference type="ARBA" id="ARBA00022932"/>
    </source>
</evidence>
<dbReference type="GO" id="GO:0000287">
    <property type="term" value="F:magnesium ion binding"/>
    <property type="evidence" value="ECO:0007669"/>
    <property type="project" value="UniProtKB-UniRule"/>
</dbReference>
<dbReference type="PANTHER" id="PTHR11076">
    <property type="entry name" value="DNA REPAIR POLYMERASE UMUC / TRANSFERASE FAMILY MEMBER"/>
    <property type="match status" value="1"/>
</dbReference>
<evidence type="ECO:0000313" key="18">
    <source>
        <dbReference type="EMBL" id="NDV61188.1"/>
    </source>
</evidence>
<dbReference type="InterPro" id="IPR001126">
    <property type="entry name" value="UmuC"/>
</dbReference>
<dbReference type="InterPro" id="IPR017961">
    <property type="entry name" value="DNA_pol_Y-fam_little_finger"/>
</dbReference>
<accession>A0A6B2LX79</accession>
<dbReference type="Gene3D" id="3.40.1170.60">
    <property type="match status" value="1"/>
</dbReference>
<evidence type="ECO:0000256" key="15">
    <source>
        <dbReference type="HAMAP-Rule" id="MF_01113"/>
    </source>
</evidence>
<evidence type="ECO:0000256" key="10">
    <source>
        <dbReference type="ARBA" id="ARBA00022842"/>
    </source>
</evidence>
<dbReference type="Pfam" id="PF21999">
    <property type="entry name" value="IMS_HHH_1"/>
    <property type="match status" value="1"/>
</dbReference>
<dbReference type="Gene3D" id="3.30.70.270">
    <property type="match status" value="1"/>
</dbReference>
<evidence type="ECO:0000256" key="13">
    <source>
        <dbReference type="ARBA" id="ARBA00023204"/>
    </source>
</evidence>
<comment type="caution">
    <text evidence="18">The sequence shown here is derived from an EMBL/GenBank/DDBJ whole genome shotgun (WGS) entry which is preliminary data.</text>
</comment>
<evidence type="ECO:0000256" key="3">
    <source>
        <dbReference type="ARBA" id="ARBA00022457"/>
    </source>
</evidence>
<evidence type="ECO:0000256" key="4">
    <source>
        <dbReference type="ARBA" id="ARBA00022490"/>
    </source>
</evidence>
<keyword evidence="12 15" id="KW-0238">DNA-binding</keyword>
<dbReference type="InterPro" id="IPR053848">
    <property type="entry name" value="IMS_HHH_1"/>
</dbReference>
<comment type="cofactor">
    <cofactor evidence="15">
        <name>Mg(2+)</name>
        <dbReference type="ChEBI" id="CHEBI:18420"/>
    </cofactor>
    <text evidence="15">Binds 2 magnesium ions per subunit.</text>
</comment>
<keyword evidence="9 15" id="KW-0227">DNA damage</keyword>
<organism evidence="18 19">
    <name type="scientific">Oceanipulchritudo coccoides</name>
    <dbReference type="NCBI Taxonomy" id="2706888"/>
    <lineage>
        <taxon>Bacteria</taxon>
        <taxon>Pseudomonadati</taxon>
        <taxon>Verrucomicrobiota</taxon>
        <taxon>Opitutia</taxon>
        <taxon>Puniceicoccales</taxon>
        <taxon>Oceanipulchritudinaceae</taxon>
        <taxon>Oceanipulchritudo</taxon>
    </lineage>
</organism>
<dbReference type="InterPro" id="IPR022880">
    <property type="entry name" value="DNApol_IV"/>
</dbReference>
<comment type="function">
    <text evidence="15">Poorly processive, error-prone DNA polymerase involved in untargeted mutagenesis. Copies undamaged DNA at stalled replication forks, which arise in vivo from mismatched or misaligned primer ends. These misaligned primers can be extended by PolIV. Exhibits no 3'-5' exonuclease (proofreading) activity. May be involved in translesional synthesis, in conjunction with the beta clamp from PolIII.</text>
</comment>
<gene>
    <name evidence="15 18" type="primary">dinB</name>
    <name evidence="18" type="ORF">G0Q06_01850</name>
</gene>
<dbReference type="NCBIfam" id="NF002677">
    <property type="entry name" value="PRK02406.1"/>
    <property type="match status" value="1"/>
</dbReference>
<evidence type="ECO:0000259" key="17">
    <source>
        <dbReference type="PROSITE" id="PS50173"/>
    </source>
</evidence>
<evidence type="ECO:0000256" key="2">
    <source>
        <dbReference type="ARBA" id="ARBA00010945"/>
    </source>
</evidence>
<dbReference type="HAMAP" id="MF_01113">
    <property type="entry name" value="DNApol_IV"/>
    <property type="match status" value="1"/>
</dbReference>
<dbReference type="GO" id="GO:0042276">
    <property type="term" value="P:error-prone translesion synthesis"/>
    <property type="evidence" value="ECO:0007669"/>
    <property type="project" value="TreeGrafter"/>
</dbReference>
<sequence length="351" mass="39934">MAAVMRKIIHIDMDCFYAAIECRDDPAVADKPVGVGGRSNRGVLTTCNYVARKFGCRSAMPVFKALELCPHLVIKPVRFDVYRRESRKIRAIFARYTDLIEPLSLDEAYLDVSHRKGYAYDLARTIREEIFRETRLTASAGIAPNKMLAKIASDWRKPNGQFAVLPEQVEAFMQDLPVRRIPGVGPRAEELFHQKGIDTCGQLQEIAINELEKWLGPSRAAELYGRCRGQDNRPVEPHRDRKSTSVERTYSQDIPTLDGCFQQLPVLLEELEGDLTRQKSPRPFNKIFVKLKFSNFQQTTRERAGISLDSEAFQELMEEAFERSPHAVRLIGVGVRFPEPDDGSQLELSFT</sequence>
<evidence type="ECO:0000256" key="6">
    <source>
        <dbReference type="ARBA" id="ARBA00022695"/>
    </source>
</evidence>
<keyword evidence="13 15" id="KW-0234">DNA repair</keyword>
<dbReference type="GO" id="GO:0006261">
    <property type="term" value="P:DNA-templated DNA replication"/>
    <property type="evidence" value="ECO:0007669"/>
    <property type="project" value="UniProtKB-UniRule"/>
</dbReference>
<dbReference type="GO" id="GO:0006281">
    <property type="term" value="P:DNA repair"/>
    <property type="evidence" value="ECO:0007669"/>
    <property type="project" value="UniProtKB-UniRule"/>
</dbReference>
<reference evidence="18 19" key="1">
    <citation type="submission" date="2020-02" db="EMBL/GenBank/DDBJ databases">
        <title>Albibacoteraceae fam. nov., the first described family within the subdivision 4 Verrucomicrobia.</title>
        <authorList>
            <person name="Xi F."/>
        </authorList>
    </citation>
    <scope>NUCLEOTIDE SEQUENCE [LARGE SCALE GENOMIC DNA]</scope>
    <source>
        <strain evidence="18 19">CK1056</strain>
    </source>
</reference>
<dbReference type="Gene3D" id="3.30.1490.100">
    <property type="entry name" value="DNA polymerase, Y-family, little finger domain"/>
    <property type="match status" value="1"/>
</dbReference>
<feature type="site" description="Substrate discrimination" evidence="15">
    <location>
        <position position="17"/>
    </location>
</feature>
<dbReference type="PROSITE" id="PS50173">
    <property type="entry name" value="UMUC"/>
    <property type="match status" value="1"/>
</dbReference>
<feature type="binding site" evidence="15">
    <location>
        <position position="106"/>
    </location>
    <ligand>
        <name>Mg(2+)</name>
        <dbReference type="ChEBI" id="CHEBI:18420"/>
    </ligand>
</feature>
<feature type="compositionally biased region" description="Basic and acidic residues" evidence="16">
    <location>
        <begin position="228"/>
        <end position="245"/>
    </location>
</feature>
<dbReference type="InterPro" id="IPR050116">
    <property type="entry name" value="DNA_polymerase-Y"/>
</dbReference>
<dbReference type="CDD" id="cd03586">
    <property type="entry name" value="PolY_Pol_IV_kappa"/>
    <property type="match status" value="1"/>
</dbReference>
<keyword evidence="5 15" id="KW-0808">Transferase</keyword>
<evidence type="ECO:0000256" key="8">
    <source>
        <dbReference type="ARBA" id="ARBA00022723"/>
    </source>
</evidence>
<dbReference type="InterPro" id="IPR043502">
    <property type="entry name" value="DNA/RNA_pol_sf"/>
</dbReference>
<comment type="similarity">
    <text evidence="2 15">Belongs to the DNA polymerase type-Y family.</text>
</comment>
<evidence type="ECO:0000256" key="5">
    <source>
        <dbReference type="ARBA" id="ARBA00022679"/>
    </source>
</evidence>
<dbReference type="InterPro" id="IPR043128">
    <property type="entry name" value="Rev_trsase/Diguanyl_cyclase"/>
</dbReference>
<keyword evidence="8 15" id="KW-0479">Metal-binding</keyword>
<dbReference type="GO" id="GO:0003684">
    <property type="term" value="F:damaged DNA binding"/>
    <property type="evidence" value="ECO:0007669"/>
    <property type="project" value="InterPro"/>
</dbReference>
<dbReference type="SUPFAM" id="SSF56672">
    <property type="entry name" value="DNA/RNA polymerases"/>
    <property type="match status" value="1"/>
</dbReference>
<evidence type="ECO:0000256" key="12">
    <source>
        <dbReference type="ARBA" id="ARBA00023125"/>
    </source>
</evidence>
<comment type="subcellular location">
    <subcellularLocation>
        <location evidence="1 15">Cytoplasm</location>
    </subcellularLocation>
</comment>
<evidence type="ECO:0000256" key="1">
    <source>
        <dbReference type="ARBA" id="ARBA00004496"/>
    </source>
</evidence>
<feature type="domain" description="UmuC" evidence="17">
    <location>
        <begin position="8"/>
        <end position="185"/>
    </location>
</feature>
<comment type="subunit">
    <text evidence="15">Monomer.</text>
</comment>
<feature type="active site" evidence="15">
    <location>
        <position position="107"/>
    </location>
</feature>
<keyword evidence="11 15" id="KW-0239">DNA-directed DNA polymerase</keyword>
<keyword evidence="6 15" id="KW-0548">Nucleotidyltransferase</keyword>